<dbReference type="InterPro" id="IPR041606">
    <property type="entry name" value="HydF_dimer"/>
</dbReference>
<dbReference type="OrthoDB" id="188276at2759"/>
<dbReference type="EMBL" id="JAPDFW010000114">
    <property type="protein sequence ID" value="KAJ5068764.1"/>
    <property type="molecule type" value="Genomic_DNA"/>
</dbReference>
<dbReference type="InterPro" id="IPR027417">
    <property type="entry name" value="P-loop_NTPase"/>
</dbReference>
<dbReference type="GO" id="GO:0005525">
    <property type="term" value="F:GTP binding"/>
    <property type="evidence" value="ECO:0007669"/>
    <property type="project" value="InterPro"/>
</dbReference>
<evidence type="ECO:0000313" key="4">
    <source>
        <dbReference type="EMBL" id="KAJ5068764.1"/>
    </source>
</evidence>
<dbReference type="InterPro" id="IPR006073">
    <property type="entry name" value="GTP-bd"/>
</dbReference>
<dbReference type="AlphaFoldDB" id="A0A9Q0LAF0"/>
<dbReference type="GO" id="GO:0030488">
    <property type="term" value="P:tRNA methylation"/>
    <property type="evidence" value="ECO:0007669"/>
    <property type="project" value="TreeGrafter"/>
</dbReference>
<evidence type="ECO:0000259" key="3">
    <source>
        <dbReference type="Pfam" id="PF18133"/>
    </source>
</evidence>
<sequence>MLLKRFFSQSSTGSMINRVNIGIFGAMNAGKSTLMNLITQQPTSIVDKKPGTTADTKIALMEIHSLGPVKLFDTAGLDEIGPLGLKKKEKTVSVIKETDLVLLIIDPTENITLETTNEILQVSKLRSKKVLIIYNIFADKVKAFEDSNNKTINQRIKELHSNFKKQFRKVEKLEVDLSQKDSGKIIFEYMRKNWADFQPEVPLLPSIIGDGNSVVFLNIPMDEETPSGRLLRPQAMAQEFLLRNWISTFAYRMDLKKARSPKEEIRRIEKERFLKAINSIKNNLSLLVTDSQAIDIIHPWTLDSQGNEIANITTFSIMMANYMSGGKLNRFIEGLDAFSKLKKGDKVLICEACNHDRILDDIGTKQIPDKIKKKWGENTIEIDFAFGREYQNKKISDYKVALHCGGCMIDKQKMSSRLQDLTDAGVPITNYGIVLSYFKSDEALKRVLKPWIKKN</sequence>
<protein>
    <submittedName>
        <fullName evidence="4">Atp/gtp-binding protein-related</fullName>
    </submittedName>
</protein>
<dbReference type="Gene3D" id="3.40.50.11420">
    <property type="match status" value="1"/>
</dbReference>
<evidence type="ECO:0000313" key="5">
    <source>
        <dbReference type="Proteomes" id="UP001149090"/>
    </source>
</evidence>
<dbReference type="Pfam" id="PF01926">
    <property type="entry name" value="MMR_HSR1"/>
    <property type="match status" value="1"/>
</dbReference>
<name>A0A9Q0LAF0_ANAIG</name>
<feature type="domain" description="Hydrogen maturase F dimerization" evidence="2">
    <location>
        <begin position="206"/>
        <end position="322"/>
    </location>
</feature>
<organism evidence="4 5">
    <name type="scientific">Anaeramoeba ignava</name>
    <name type="common">Anaerobic marine amoeba</name>
    <dbReference type="NCBI Taxonomy" id="1746090"/>
    <lineage>
        <taxon>Eukaryota</taxon>
        <taxon>Metamonada</taxon>
        <taxon>Anaeramoebidae</taxon>
        <taxon>Anaeramoeba</taxon>
    </lineage>
</organism>
<dbReference type="Gene3D" id="3.40.50.300">
    <property type="entry name" value="P-loop containing nucleotide triphosphate hydrolases"/>
    <property type="match status" value="1"/>
</dbReference>
<comment type="caution">
    <text evidence="4">The sequence shown here is derived from an EMBL/GenBank/DDBJ whole genome shotgun (WGS) entry which is preliminary data.</text>
</comment>
<reference evidence="4" key="1">
    <citation type="submission" date="2022-10" db="EMBL/GenBank/DDBJ databases">
        <title>Novel sulphate-reducing endosymbionts in the free-living metamonad Anaeramoeba.</title>
        <authorList>
            <person name="Jerlstrom-Hultqvist J."/>
            <person name="Cepicka I."/>
            <person name="Gallot-Lavallee L."/>
            <person name="Salas-Leiva D."/>
            <person name="Curtis B.A."/>
            <person name="Zahonova K."/>
            <person name="Pipaliya S."/>
            <person name="Dacks J."/>
            <person name="Roger A.J."/>
        </authorList>
    </citation>
    <scope>NUCLEOTIDE SEQUENCE</scope>
    <source>
        <strain evidence="4">BMAN</strain>
    </source>
</reference>
<dbReference type="PANTHER" id="PTHR42714">
    <property type="entry name" value="TRNA MODIFICATION GTPASE GTPBP3"/>
    <property type="match status" value="1"/>
</dbReference>
<dbReference type="NCBIfam" id="TIGR00231">
    <property type="entry name" value="small_GTP"/>
    <property type="match status" value="1"/>
</dbReference>
<dbReference type="PRINTS" id="PR00326">
    <property type="entry name" value="GTP1OBG"/>
</dbReference>
<dbReference type="InterPro" id="IPR005225">
    <property type="entry name" value="Small_GTP-bd"/>
</dbReference>
<gene>
    <name evidence="4" type="ORF">M0811_02707</name>
</gene>
<keyword evidence="5" id="KW-1185">Reference proteome</keyword>
<evidence type="ECO:0000259" key="2">
    <source>
        <dbReference type="Pfam" id="PF18128"/>
    </source>
</evidence>
<evidence type="ECO:0000259" key="1">
    <source>
        <dbReference type="Pfam" id="PF01926"/>
    </source>
</evidence>
<dbReference type="Pfam" id="PF18128">
    <property type="entry name" value="HydF_dimer"/>
    <property type="match status" value="1"/>
</dbReference>
<dbReference type="Gene3D" id="3.40.50.11410">
    <property type="match status" value="1"/>
</dbReference>
<dbReference type="SUPFAM" id="SSF52540">
    <property type="entry name" value="P-loop containing nucleoside triphosphate hydrolases"/>
    <property type="match status" value="1"/>
</dbReference>
<accession>A0A9Q0LAF0</accession>
<dbReference type="Proteomes" id="UP001149090">
    <property type="component" value="Unassembled WGS sequence"/>
</dbReference>
<feature type="domain" description="G" evidence="1">
    <location>
        <begin position="21"/>
        <end position="135"/>
    </location>
</feature>
<dbReference type="InterPro" id="IPR040644">
    <property type="entry name" value="HydF_tetramer"/>
</dbReference>
<proteinExistence type="predicted"/>
<dbReference type="CDD" id="cd00880">
    <property type="entry name" value="Era_like"/>
    <property type="match status" value="1"/>
</dbReference>
<dbReference type="PANTHER" id="PTHR42714:SF6">
    <property type="entry name" value="TRANSLATION INITIATION FACTOR IF-2"/>
    <property type="match status" value="1"/>
</dbReference>
<feature type="domain" description="Hydrogen maturase F tetramerization" evidence="3">
    <location>
        <begin position="330"/>
        <end position="450"/>
    </location>
</feature>
<dbReference type="GO" id="GO:0002098">
    <property type="term" value="P:tRNA wobble uridine modification"/>
    <property type="evidence" value="ECO:0007669"/>
    <property type="project" value="TreeGrafter"/>
</dbReference>
<dbReference type="GO" id="GO:0005737">
    <property type="term" value="C:cytoplasm"/>
    <property type="evidence" value="ECO:0007669"/>
    <property type="project" value="TreeGrafter"/>
</dbReference>
<dbReference type="OMA" id="PQDIQAP"/>
<dbReference type="Pfam" id="PF18133">
    <property type="entry name" value="HydF_tetramer"/>
    <property type="match status" value="1"/>
</dbReference>